<dbReference type="Proteomes" id="UP000885779">
    <property type="component" value="Unassembled WGS sequence"/>
</dbReference>
<evidence type="ECO:0000313" key="1">
    <source>
        <dbReference type="EMBL" id="HGY54560.1"/>
    </source>
</evidence>
<evidence type="ECO:0008006" key="2">
    <source>
        <dbReference type="Google" id="ProtNLM"/>
    </source>
</evidence>
<protein>
    <recommendedName>
        <fullName evidence="2">DUF3996 domain-containing protein</fullName>
    </recommendedName>
</protein>
<dbReference type="AlphaFoldDB" id="A0A7V4WTV8"/>
<accession>A0A7V4WTV8</accession>
<dbReference type="EMBL" id="DRQG01000023">
    <property type="protein sequence ID" value="HGY54560.1"/>
    <property type="molecule type" value="Genomic_DNA"/>
</dbReference>
<sequence>MKEGKTLSVKLLTTLCALLFFQAAGVAQSSHQINVSFVLSGHIFVGVGYTYGFDANWQAGMTVMLAPEKGLPMAFNVGGGYLGKGEHWRARWWGEFMVIASPPDPKERKYLPLINFVPGLVYYNGDQTTYSAEAWLSFLPIQKKFAPTGLEFQVGRRF</sequence>
<organism evidence="1">
    <name type="scientific">Caldithrix abyssi</name>
    <dbReference type="NCBI Taxonomy" id="187145"/>
    <lineage>
        <taxon>Bacteria</taxon>
        <taxon>Pseudomonadati</taxon>
        <taxon>Calditrichota</taxon>
        <taxon>Calditrichia</taxon>
        <taxon>Calditrichales</taxon>
        <taxon>Calditrichaceae</taxon>
        <taxon>Caldithrix</taxon>
    </lineage>
</organism>
<reference evidence="1" key="1">
    <citation type="journal article" date="2020" name="mSystems">
        <title>Genome- and Community-Level Interaction Insights into Carbon Utilization and Element Cycling Functions of Hydrothermarchaeota in Hydrothermal Sediment.</title>
        <authorList>
            <person name="Zhou Z."/>
            <person name="Liu Y."/>
            <person name="Xu W."/>
            <person name="Pan J."/>
            <person name="Luo Z.H."/>
            <person name="Li M."/>
        </authorList>
    </citation>
    <scope>NUCLEOTIDE SEQUENCE [LARGE SCALE GENOMIC DNA]</scope>
    <source>
        <strain evidence="1">HyVt-577</strain>
    </source>
</reference>
<comment type="caution">
    <text evidence="1">The sequence shown here is derived from an EMBL/GenBank/DDBJ whole genome shotgun (WGS) entry which is preliminary data.</text>
</comment>
<name>A0A7V4WTV8_CALAY</name>
<gene>
    <name evidence="1" type="ORF">ENK44_02550</name>
</gene>
<proteinExistence type="predicted"/>